<proteinExistence type="predicted"/>
<sequence>MIRLIAGHVAVLAMLVAAPVFAQGNMSGSSGGTSSGSQSSSGTSNHGKTQTQSQGGYSAISPQMRQMLPALMQQLQNNPALLEQFGLGGIGGLNGLAGTALGQGNGDGDNDYGAGGIGGMGLPLPAVPGVNAPNVPGVQNGTGATKNNAVAEAARKGGLVVPPLPVPEQVTIYRGQYHPSDINQDGRIDADEAASYAAWMFRRHDINGDNVLLIREFSAVEALPGSADANRNRLRTEARRLELLFPQYDTNHDQMIDKAEFMEKIAANFDEKRGAAKDISPFVFQTVLPF</sequence>
<keyword evidence="5" id="KW-1185">Reference proteome</keyword>
<organism evidence="4 5">
    <name type="scientific">Thalassospira marina</name>
    <dbReference type="NCBI Taxonomy" id="2048283"/>
    <lineage>
        <taxon>Bacteria</taxon>
        <taxon>Pseudomonadati</taxon>
        <taxon>Pseudomonadota</taxon>
        <taxon>Alphaproteobacteria</taxon>
        <taxon>Rhodospirillales</taxon>
        <taxon>Thalassospiraceae</taxon>
        <taxon>Thalassospira</taxon>
    </lineage>
</organism>
<reference evidence="4 5" key="1">
    <citation type="submission" date="2017-10" db="EMBL/GenBank/DDBJ databases">
        <title>Biodiversity and function of Thalassospira species in the particle-attached aromatic-hydrocarbon-degrading consortia from the surface seawater of the China South Sea.</title>
        <authorList>
            <person name="Dong C."/>
            <person name="Liu R."/>
            <person name="Shao Z."/>
        </authorList>
    </citation>
    <scope>NUCLEOTIDE SEQUENCE [LARGE SCALE GENOMIC DNA]</scope>
    <source>
        <strain evidence="4 5">CSC3H3</strain>
    </source>
</reference>
<dbReference type="InterPro" id="IPR018247">
    <property type="entry name" value="EF_Hand_1_Ca_BS"/>
</dbReference>
<feature type="region of interest" description="Disordered" evidence="1">
    <location>
        <begin position="26"/>
        <end position="56"/>
    </location>
</feature>
<protein>
    <recommendedName>
        <fullName evidence="3">EF-hand domain-containing protein</fullName>
    </recommendedName>
</protein>
<dbReference type="RefSeq" id="WP_101285274.1">
    <property type="nucleotide sequence ID" value="NZ_CP024199.1"/>
</dbReference>
<evidence type="ECO:0000256" key="1">
    <source>
        <dbReference type="SAM" id="MobiDB-lite"/>
    </source>
</evidence>
<evidence type="ECO:0000313" key="4">
    <source>
        <dbReference type="EMBL" id="AUG53783.1"/>
    </source>
</evidence>
<feature type="signal peptide" evidence="2">
    <location>
        <begin position="1"/>
        <end position="22"/>
    </location>
</feature>
<feature type="domain" description="EF-hand" evidence="3">
    <location>
        <begin position="236"/>
        <end position="271"/>
    </location>
</feature>
<gene>
    <name evidence="4" type="ORF">CSC3H3_14480</name>
</gene>
<evidence type="ECO:0000256" key="2">
    <source>
        <dbReference type="SAM" id="SignalP"/>
    </source>
</evidence>
<dbReference type="InterPro" id="IPR002048">
    <property type="entry name" value="EF_hand_dom"/>
</dbReference>
<dbReference type="Gene3D" id="1.10.238.10">
    <property type="entry name" value="EF-hand"/>
    <property type="match status" value="1"/>
</dbReference>
<dbReference type="Proteomes" id="UP000233458">
    <property type="component" value="Chromosome"/>
</dbReference>
<feature type="chain" id="PRO_5047198778" description="EF-hand domain-containing protein" evidence="2">
    <location>
        <begin position="23"/>
        <end position="290"/>
    </location>
</feature>
<feature type="compositionally biased region" description="Polar residues" evidence="1">
    <location>
        <begin position="45"/>
        <end position="56"/>
    </location>
</feature>
<dbReference type="PROSITE" id="PS00018">
    <property type="entry name" value="EF_HAND_1"/>
    <property type="match status" value="1"/>
</dbReference>
<dbReference type="PROSITE" id="PS50222">
    <property type="entry name" value="EF_HAND_2"/>
    <property type="match status" value="1"/>
</dbReference>
<evidence type="ECO:0000313" key="5">
    <source>
        <dbReference type="Proteomes" id="UP000233458"/>
    </source>
</evidence>
<dbReference type="EMBL" id="CP024199">
    <property type="protein sequence ID" value="AUG53783.1"/>
    <property type="molecule type" value="Genomic_DNA"/>
</dbReference>
<feature type="compositionally biased region" description="Low complexity" evidence="1">
    <location>
        <begin position="35"/>
        <end position="44"/>
    </location>
</feature>
<evidence type="ECO:0000259" key="3">
    <source>
        <dbReference type="PROSITE" id="PS50222"/>
    </source>
</evidence>
<name>A0ABN5FH94_9PROT</name>
<dbReference type="SUPFAM" id="SSF47473">
    <property type="entry name" value="EF-hand"/>
    <property type="match status" value="1"/>
</dbReference>
<accession>A0ABN5FH94</accession>
<dbReference type="InterPro" id="IPR011992">
    <property type="entry name" value="EF-hand-dom_pair"/>
</dbReference>
<keyword evidence="2" id="KW-0732">Signal</keyword>